<reference evidence="5 6" key="1">
    <citation type="submission" date="2019-01" db="EMBL/GenBank/DDBJ databases">
        <title>Senegalimassilia sp. nov. KGMB04484 isolated human feces.</title>
        <authorList>
            <person name="Han K.-I."/>
            <person name="Kim J.-S."/>
            <person name="Lee K.C."/>
            <person name="Suh M.K."/>
            <person name="Eom M.K."/>
            <person name="Lee J.H."/>
            <person name="Park S.-H."/>
            <person name="Kang S.W."/>
            <person name="Park J.-E."/>
            <person name="Oh B.S."/>
            <person name="Yu S.Y."/>
            <person name="Choi S.-H."/>
            <person name="Lee D.H."/>
            <person name="Yoon H."/>
            <person name="Kim B.-Y."/>
            <person name="Lee J.H."/>
            <person name="Lee J.-S."/>
        </authorList>
    </citation>
    <scope>NUCLEOTIDE SEQUENCE [LARGE SCALE GENOMIC DNA]</scope>
    <source>
        <strain evidence="5 6">KGMB04484</strain>
    </source>
</reference>
<dbReference type="CDD" id="cd00093">
    <property type="entry name" value="HTH_XRE"/>
    <property type="match status" value="1"/>
</dbReference>
<dbReference type="Gene3D" id="2.10.109.10">
    <property type="entry name" value="Umud Fragment, subunit A"/>
    <property type="match status" value="1"/>
</dbReference>
<dbReference type="PANTHER" id="PTHR40661">
    <property type="match status" value="1"/>
</dbReference>
<dbReference type="InterPro" id="IPR015927">
    <property type="entry name" value="Peptidase_S24_S26A/B/C"/>
</dbReference>
<gene>
    <name evidence="5" type="ORF">ET524_10200</name>
</gene>
<proteinExistence type="predicted"/>
<accession>A0A4Q2K2U9</accession>
<feature type="domain" description="HTH cro/C1-type" evidence="4">
    <location>
        <begin position="19"/>
        <end position="73"/>
    </location>
</feature>
<keyword evidence="1" id="KW-0805">Transcription regulation</keyword>
<evidence type="ECO:0000256" key="1">
    <source>
        <dbReference type="ARBA" id="ARBA00023015"/>
    </source>
</evidence>
<dbReference type="Gene3D" id="1.10.260.40">
    <property type="entry name" value="lambda repressor-like DNA-binding domains"/>
    <property type="match status" value="1"/>
</dbReference>
<dbReference type="Pfam" id="PF01381">
    <property type="entry name" value="HTH_3"/>
    <property type="match status" value="1"/>
</dbReference>
<protein>
    <submittedName>
        <fullName evidence="5">Helix-turn-helix domain-containing protein</fullName>
    </submittedName>
</protein>
<keyword evidence="3" id="KW-0804">Transcription</keyword>
<evidence type="ECO:0000313" key="6">
    <source>
        <dbReference type="Proteomes" id="UP000293345"/>
    </source>
</evidence>
<dbReference type="GO" id="GO:0003677">
    <property type="term" value="F:DNA binding"/>
    <property type="evidence" value="ECO:0007669"/>
    <property type="project" value="UniProtKB-KW"/>
</dbReference>
<dbReference type="InterPro" id="IPR036286">
    <property type="entry name" value="LexA/Signal_pep-like_sf"/>
</dbReference>
<evidence type="ECO:0000256" key="3">
    <source>
        <dbReference type="ARBA" id="ARBA00023163"/>
    </source>
</evidence>
<dbReference type="SMART" id="SM00530">
    <property type="entry name" value="HTH_XRE"/>
    <property type="match status" value="1"/>
</dbReference>
<dbReference type="InterPro" id="IPR001387">
    <property type="entry name" value="Cro/C1-type_HTH"/>
</dbReference>
<keyword evidence="2" id="KW-0238">DNA-binding</keyword>
<sequence>MLFMNRKPRQNNGPIAANISAIRTDLGLSQEQFAEAIGTSQTTISAWENGQDPRRSNIEQLLERFPQYSLEDIYGVETGFAKTLGRPAPRRVPCAPLFGSIAGGSPIEMLPVTEYVEIPASLLARYPHAFYLRISGESMNRVIPNGSFALIDPSQQELIDGQLYALRVNGSDATIKRVRVTLTTVTLVPESFSPSFEPAEFERVAAHESIESIGRVVWFCAPLPRQQ</sequence>
<dbReference type="PROSITE" id="PS50943">
    <property type="entry name" value="HTH_CROC1"/>
    <property type="match status" value="1"/>
</dbReference>
<dbReference type="InterPro" id="IPR039418">
    <property type="entry name" value="LexA-like"/>
</dbReference>
<dbReference type="AlphaFoldDB" id="A0A4Q2K2U9"/>
<keyword evidence="6" id="KW-1185">Reference proteome</keyword>
<dbReference type="Pfam" id="PF00717">
    <property type="entry name" value="Peptidase_S24"/>
    <property type="match status" value="1"/>
</dbReference>
<evidence type="ECO:0000259" key="4">
    <source>
        <dbReference type="PROSITE" id="PS50943"/>
    </source>
</evidence>
<name>A0A4Q2K2U9_9ACTN</name>
<evidence type="ECO:0000313" key="5">
    <source>
        <dbReference type="EMBL" id="RXZ54808.1"/>
    </source>
</evidence>
<organism evidence="5 6">
    <name type="scientific">Senegalimassilia faecalis</name>
    <dbReference type="NCBI Taxonomy" id="2509433"/>
    <lineage>
        <taxon>Bacteria</taxon>
        <taxon>Bacillati</taxon>
        <taxon>Actinomycetota</taxon>
        <taxon>Coriobacteriia</taxon>
        <taxon>Coriobacteriales</taxon>
        <taxon>Coriobacteriaceae</taxon>
        <taxon>Senegalimassilia</taxon>
    </lineage>
</organism>
<dbReference type="Proteomes" id="UP000293345">
    <property type="component" value="Unassembled WGS sequence"/>
</dbReference>
<evidence type="ECO:0000256" key="2">
    <source>
        <dbReference type="ARBA" id="ARBA00023125"/>
    </source>
</evidence>
<dbReference type="EMBL" id="SDPW01000001">
    <property type="protein sequence ID" value="RXZ54808.1"/>
    <property type="molecule type" value="Genomic_DNA"/>
</dbReference>
<dbReference type="InterPro" id="IPR010982">
    <property type="entry name" value="Lambda_DNA-bd_dom_sf"/>
</dbReference>
<dbReference type="SUPFAM" id="SSF47413">
    <property type="entry name" value="lambda repressor-like DNA-binding domains"/>
    <property type="match status" value="1"/>
</dbReference>
<dbReference type="PANTHER" id="PTHR40661:SF3">
    <property type="entry name" value="FELS-1 PROPHAGE TRANSCRIPTIONAL REGULATOR"/>
    <property type="match status" value="1"/>
</dbReference>
<dbReference type="CDD" id="cd06529">
    <property type="entry name" value="S24_LexA-like"/>
    <property type="match status" value="1"/>
</dbReference>
<comment type="caution">
    <text evidence="5">The sequence shown here is derived from an EMBL/GenBank/DDBJ whole genome shotgun (WGS) entry which is preliminary data.</text>
</comment>
<dbReference type="SUPFAM" id="SSF51306">
    <property type="entry name" value="LexA/Signal peptidase"/>
    <property type="match status" value="1"/>
</dbReference>